<evidence type="ECO:0000313" key="1">
    <source>
        <dbReference type="EMBL" id="GMH30329.1"/>
    </source>
</evidence>
<keyword evidence="2" id="KW-1185">Reference proteome</keyword>
<gene>
    <name evidence="1" type="ORF">Nepgr_032172</name>
</gene>
<evidence type="ECO:0000313" key="2">
    <source>
        <dbReference type="Proteomes" id="UP001279734"/>
    </source>
</evidence>
<dbReference type="AlphaFoldDB" id="A0AAD3Y7P0"/>
<name>A0AAD3Y7P0_NEPGR</name>
<comment type="caution">
    <text evidence="1">The sequence shown here is derived from an EMBL/GenBank/DDBJ whole genome shotgun (WGS) entry which is preliminary data.</text>
</comment>
<dbReference type="Proteomes" id="UP001279734">
    <property type="component" value="Unassembled WGS sequence"/>
</dbReference>
<accession>A0AAD3Y7P0</accession>
<sequence length="90" mass="9756">MSTVLCQVGLHALSHRDIVLWPYSIGTRGCAFDSEPYPNSRAVPPKPATEFVDLYSKFQFAAGGDSESEFLSSLSSPLKIPSCYLNLVSG</sequence>
<organism evidence="1 2">
    <name type="scientific">Nepenthes gracilis</name>
    <name type="common">Slender pitcher plant</name>
    <dbReference type="NCBI Taxonomy" id="150966"/>
    <lineage>
        <taxon>Eukaryota</taxon>
        <taxon>Viridiplantae</taxon>
        <taxon>Streptophyta</taxon>
        <taxon>Embryophyta</taxon>
        <taxon>Tracheophyta</taxon>
        <taxon>Spermatophyta</taxon>
        <taxon>Magnoliopsida</taxon>
        <taxon>eudicotyledons</taxon>
        <taxon>Gunneridae</taxon>
        <taxon>Pentapetalae</taxon>
        <taxon>Caryophyllales</taxon>
        <taxon>Nepenthaceae</taxon>
        <taxon>Nepenthes</taxon>
    </lineage>
</organism>
<dbReference type="EMBL" id="BSYO01000038">
    <property type="protein sequence ID" value="GMH30329.1"/>
    <property type="molecule type" value="Genomic_DNA"/>
</dbReference>
<protein>
    <submittedName>
        <fullName evidence="1">Uncharacterized protein</fullName>
    </submittedName>
</protein>
<reference evidence="1" key="1">
    <citation type="submission" date="2023-05" db="EMBL/GenBank/DDBJ databases">
        <title>Nepenthes gracilis genome sequencing.</title>
        <authorList>
            <person name="Fukushima K."/>
        </authorList>
    </citation>
    <scope>NUCLEOTIDE SEQUENCE</scope>
    <source>
        <strain evidence="1">SING2019-196</strain>
    </source>
</reference>
<proteinExistence type="predicted"/>